<dbReference type="EMBL" id="GBXM01067400">
    <property type="protein sequence ID" value="JAH41177.1"/>
    <property type="molecule type" value="Transcribed_RNA"/>
</dbReference>
<protein>
    <submittedName>
        <fullName evidence="1">Uncharacterized protein</fullName>
    </submittedName>
</protein>
<name>A0A0E9SIV0_ANGAN</name>
<reference evidence="1" key="1">
    <citation type="submission" date="2014-11" db="EMBL/GenBank/DDBJ databases">
        <authorList>
            <person name="Amaro Gonzalez C."/>
        </authorList>
    </citation>
    <scope>NUCLEOTIDE SEQUENCE</scope>
</reference>
<evidence type="ECO:0000313" key="1">
    <source>
        <dbReference type="EMBL" id="JAH41177.1"/>
    </source>
</evidence>
<dbReference type="AlphaFoldDB" id="A0A0E9SIV0"/>
<organism evidence="1">
    <name type="scientific">Anguilla anguilla</name>
    <name type="common">European freshwater eel</name>
    <name type="synonym">Muraena anguilla</name>
    <dbReference type="NCBI Taxonomy" id="7936"/>
    <lineage>
        <taxon>Eukaryota</taxon>
        <taxon>Metazoa</taxon>
        <taxon>Chordata</taxon>
        <taxon>Craniata</taxon>
        <taxon>Vertebrata</taxon>
        <taxon>Euteleostomi</taxon>
        <taxon>Actinopterygii</taxon>
        <taxon>Neopterygii</taxon>
        <taxon>Teleostei</taxon>
        <taxon>Anguilliformes</taxon>
        <taxon>Anguillidae</taxon>
        <taxon>Anguilla</taxon>
    </lineage>
</organism>
<reference evidence="1" key="2">
    <citation type="journal article" date="2015" name="Fish Shellfish Immunol.">
        <title>Early steps in the European eel (Anguilla anguilla)-Vibrio vulnificus interaction in the gills: Role of the RtxA13 toxin.</title>
        <authorList>
            <person name="Callol A."/>
            <person name="Pajuelo D."/>
            <person name="Ebbesson L."/>
            <person name="Teles M."/>
            <person name="MacKenzie S."/>
            <person name="Amaro C."/>
        </authorList>
    </citation>
    <scope>NUCLEOTIDE SEQUENCE</scope>
</reference>
<proteinExistence type="predicted"/>
<sequence length="45" mass="4642">MPPVDDSGSSNTSLINFLCEYVSTTVCFFTVHTGLCGEEPTAGGG</sequence>
<accession>A0A0E9SIV0</accession>